<feature type="region of interest" description="Disordered" evidence="1">
    <location>
        <begin position="1"/>
        <end position="21"/>
    </location>
</feature>
<reference evidence="3" key="1">
    <citation type="journal article" date="2023" name="G3 (Bethesda)">
        <title>Whole genome assembly and annotation of the endangered Caribbean coral Acropora cervicornis.</title>
        <authorList>
            <person name="Selwyn J.D."/>
            <person name="Vollmer S.V."/>
        </authorList>
    </citation>
    <scope>NUCLEOTIDE SEQUENCE</scope>
    <source>
        <strain evidence="3">K2</strain>
    </source>
</reference>
<evidence type="ECO:0000256" key="1">
    <source>
        <dbReference type="SAM" id="MobiDB-lite"/>
    </source>
</evidence>
<dbReference type="InterPro" id="IPR021109">
    <property type="entry name" value="Peptidase_aspartic_dom_sf"/>
</dbReference>
<dbReference type="InterPro" id="IPR033121">
    <property type="entry name" value="PEPTIDASE_A1"/>
</dbReference>
<dbReference type="Gene3D" id="2.40.70.10">
    <property type="entry name" value="Acid Proteases"/>
    <property type="match status" value="1"/>
</dbReference>
<sequence>MSTTSFDLRRKTKHHRHRNGTCLLPTEKPITYYAYVIEQDLGTPPQRMEFLMDTGSSNMAVAGPNCRDEMDKNQTHLWINTYR</sequence>
<dbReference type="AlphaFoldDB" id="A0AAD9R1Z0"/>
<evidence type="ECO:0000313" key="3">
    <source>
        <dbReference type="EMBL" id="KAK2571590.1"/>
    </source>
</evidence>
<proteinExistence type="predicted"/>
<feature type="compositionally biased region" description="Basic residues" evidence="1">
    <location>
        <begin position="10"/>
        <end position="19"/>
    </location>
</feature>
<comment type="caution">
    <text evidence="3">The sequence shown here is derived from an EMBL/GenBank/DDBJ whole genome shotgun (WGS) entry which is preliminary data.</text>
</comment>
<evidence type="ECO:0000313" key="4">
    <source>
        <dbReference type="Proteomes" id="UP001249851"/>
    </source>
</evidence>
<keyword evidence="4" id="KW-1185">Reference proteome</keyword>
<dbReference type="EMBL" id="JARQWQ010000005">
    <property type="protein sequence ID" value="KAK2571590.1"/>
    <property type="molecule type" value="Genomic_DNA"/>
</dbReference>
<dbReference type="SUPFAM" id="SSF50630">
    <property type="entry name" value="Acid proteases"/>
    <property type="match status" value="1"/>
</dbReference>
<gene>
    <name evidence="3" type="ORF">P5673_002950</name>
</gene>
<accession>A0AAD9R1Z0</accession>
<reference evidence="3" key="2">
    <citation type="journal article" date="2023" name="Science">
        <title>Genomic signatures of disease resistance in endangered staghorn corals.</title>
        <authorList>
            <person name="Vollmer S.V."/>
            <person name="Selwyn J.D."/>
            <person name="Despard B.A."/>
            <person name="Roesel C.L."/>
        </authorList>
    </citation>
    <scope>NUCLEOTIDE SEQUENCE</scope>
    <source>
        <strain evidence="3">K2</strain>
    </source>
</reference>
<organism evidence="3 4">
    <name type="scientific">Acropora cervicornis</name>
    <name type="common">Staghorn coral</name>
    <dbReference type="NCBI Taxonomy" id="6130"/>
    <lineage>
        <taxon>Eukaryota</taxon>
        <taxon>Metazoa</taxon>
        <taxon>Cnidaria</taxon>
        <taxon>Anthozoa</taxon>
        <taxon>Hexacorallia</taxon>
        <taxon>Scleractinia</taxon>
        <taxon>Astrocoeniina</taxon>
        <taxon>Acroporidae</taxon>
        <taxon>Acropora</taxon>
    </lineage>
</organism>
<name>A0AAD9R1Z0_ACRCE</name>
<dbReference type="PROSITE" id="PS51767">
    <property type="entry name" value="PEPTIDASE_A1"/>
    <property type="match status" value="1"/>
</dbReference>
<dbReference type="Pfam" id="PF00026">
    <property type="entry name" value="Asp"/>
    <property type="match status" value="1"/>
</dbReference>
<evidence type="ECO:0000259" key="2">
    <source>
        <dbReference type="PROSITE" id="PS51767"/>
    </source>
</evidence>
<protein>
    <recommendedName>
        <fullName evidence="2">Peptidase A1 domain-containing protein</fullName>
    </recommendedName>
</protein>
<dbReference type="Proteomes" id="UP001249851">
    <property type="component" value="Unassembled WGS sequence"/>
</dbReference>
<feature type="domain" description="Peptidase A1" evidence="2">
    <location>
        <begin position="35"/>
        <end position="83"/>
    </location>
</feature>